<dbReference type="AlphaFoldDB" id="A0A8S2YGZ5"/>
<sequence length="101" mass="12314">RLRSSTPIIVHYLSPLVLRKELENVLDSTDDSNVLYQIDFMDKHPILFWNLIWFFNRIQVSSHLIYMLLHPRDEQQQNIRTYDFKQEECIRIRCMWDSSIS</sequence>
<dbReference type="PANTHER" id="PTHR12296">
    <property type="entry name" value="DENN DOMAIN-CONTAINING PROTEIN 4"/>
    <property type="match status" value="1"/>
</dbReference>
<organism evidence="1 2">
    <name type="scientific">Didymodactylos carnosus</name>
    <dbReference type="NCBI Taxonomy" id="1234261"/>
    <lineage>
        <taxon>Eukaryota</taxon>
        <taxon>Metazoa</taxon>
        <taxon>Spiralia</taxon>
        <taxon>Gnathifera</taxon>
        <taxon>Rotifera</taxon>
        <taxon>Eurotatoria</taxon>
        <taxon>Bdelloidea</taxon>
        <taxon>Philodinida</taxon>
        <taxon>Philodinidae</taxon>
        <taxon>Didymodactylos</taxon>
    </lineage>
</organism>
<protein>
    <submittedName>
        <fullName evidence="1">Uncharacterized protein</fullName>
    </submittedName>
</protein>
<dbReference type="GO" id="GO:0032483">
    <property type="term" value="P:regulation of Rab protein signal transduction"/>
    <property type="evidence" value="ECO:0007669"/>
    <property type="project" value="TreeGrafter"/>
</dbReference>
<comment type="caution">
    <text evidence="1">The sequence shown here is derived from an EMBL/GenBank/DDBJ whole genome shotgun (WGS) entry which is preliminary data.</text>
</comment>
<dbReference type="InterPro" id="IPR051696">
    <property type="entry name" value="DENN_Domain_GEFs"/>
</dbReference>
<reference evidence="1" key="1">
    <citation type="submission" date="2021-02" db="EMBL/GenBank/DDBJ databases">
        <authorList>
            <person name="Nowell W R."/>
        </authorList>
    </citation>
    <scope>NUCLEOTIDE SEQUENCE</scope>
</reference>
<dbReference type="Proteomes" id="UP000682733">
    <property type="component" value="Unassembled WGS sequence"/>
</dbReference>
<dbReference type="GO" id="GO:0005085">
    <property type="term" value="F:guanyl-nucleotide exchange factor activity"/>
    <property type="evidence" value="ECO:0007669"/>
    <property type="project" value="UniProtKB-ARBA"/>
</dbReference>
<gene>
    <name evidence="1" type="ORF">TMI583_LOCUS49752</name>
</gene>
<accession>A0A8S2YGZ5</accession>
<name>A0A8S2YGZ5_9BILA</name>
<evidence type="ECO:0000313" key="1">
    <source>
        <dbReference type="EMBL" id="CAF4554535.1"/>
    </source>
</evidence>
<dbReference type="PANTHER" id="PTHR12296:SF30">
    <property type="entry name" value="DENN DOMAIN-CONTAINING PROTEIN CRAG"/>
    <property type="match status" value="1"/>
</dbReference>
<feature type="non-terminal residue" evidence="1">
    <location>
        <position position="1"/>
    </location>
</feature>
<evidence type="ECO:0000313" key="2">
    <source>
        <dbReference type="Proteomes" id="UP000682733"/>
    </source>
</evidence>
<proteinExistence type="predicted"/>
<feature type="non-terminal residue" evidence="1">
    <location>
        <position position="101"/>
    </location>
</feature>
<dbReference type="EMBL" id="CAJOBA010111465">
    <property type="protein sequence ID" value="CAF4554535.1"/>
    <property type="molecule type" value="Genomic_DNA"/>
</dbReference>
<dbReference type="GO" id="GO:0031410">
    <property type="term" value="C:cytoplasmic vesicle"/>
    <property type="evidence" value="ECO:0007669"/>
    <property type="project" value="TreeGrafter"/>
</dbReference>